<dbReference type="GO" id="GO:0007140">
    <property type="term" value="P:male meiotic nuclear division"/>
    <property type="evidence" value="ECO:0007669"/>
    <property type="project" value="TreeGrafter"/>
</dbReference>
<dbReference type="Proteomes" id="UP001279734">
    <property type="component" value="Unassembled WGS sequence"/>
</dbReference>
<dbReference type="AlphaFoldDB" id="A0AAD3STK8"/>
<reference evidence="2" key="1">
    <citation type="submission" date="2023-05" db="EMBL/GenBank/DDBJ databases">
        <title>Nepenthes gracilis genome sequencing.</title>
        <authorList>
            <person name="Fukushima K."/>
        </authorList>
    </citation>
    <scope>NUCLEOTIDE SEQUENCE</scope>
    <source>
        <strain evidence="2">SING2019-196</strain>
    </source>
</reference>
<evidence type="ECO:0008006" key="4">
    <source>
        <dbReference type="Google" id="ProtNLM"/>
    </source>
</evidence>
<dbReference type="GO" id="GO:0000212">
    <property type="term" value="P:meiotic spindle organization"/>
    <property type="evidence" value="ECO:0007669"/>
    <property type="project" value="InterPro"/>
</dbReference>
<dbReference type="InterPro" id="IPR037500">
    <property type="entry name" value="Msp1"/>
</dbReference>
<evidence type="ECO:0000313" key="2">
    <source>
        <dbReference type="EMBL" id="GMH16609.1"/>
    </source>
</evidence>
<dbReference type="EMBL" id="BSYO01000016">
    <property type="protein sequence ID" value="GMH16609.1"/>
    <property type="molecule type" value="Genomic_DNA"/>
</dbReference>
<dbReference type="GO" id="GO:0007059">
    <property type="term" value="P:chromosome segregation"/>
    <property type="evidence" value="ECO:0007669"/>
    <property type="project" value="TreeGrafter"/>
</dbReference>
<accession>A0AAD3STK8</accession>
<evidence type="ECO:0000313" key="3">
    <source>
        <dbReference type="Proteomes" id="UP001279734"/>
    </source>
</evidence>
<sequence length="366" mass="42326">MEETTATAATSSDESMKLAIAMALLRSKLVQKPPPTSSSSSSIPLSDAQRWKRKAKDRKREILRLKEDIKELEDGLHCDLYPQSASCKCYFFNNLGKLSPKQITESCDHRLNDVLHRRFLRRVRLHERRKRRANDSIQHLIFSGFNSEDEMEQLKVSVDFLVDICNKDRPVEGDNFANLVHQAVDFILEQDSCKIYISSYNLIVRLVRRMCILPLDEQIDSECDMRLYVQHLIRKLSSMPFIGQRVILSVSQRISELAENLLFLDPFDESFPCIHASMFVLIQLIEFLVSDYLLDWSNDEGFDNGLFKDWVQSVLDARKSLELLESRAGLYILYMDRVTGELARQVGRISSLQSQNPDILDLLLHH</sequence>
<dbReference type="GO" id="GO:0042138">
    <property type="term" value="P:meiotic DNA double-strand break formation"/>
    <property type="evidence" value="ECO:0007669"/>
    <property type="project" value="InterPro"/>
</dbReference>
<feature type="region of interest" description="Disordered" evidence="1">
    <location>
        <begin position="30"/>
        <end position="50"/>
    </location>
</feature>
<evidence type="ECO:0000256" key="1">
    <source>
        <dbReference type="SAM" id="MobiDB-lite"/>
    </source>
</evidence>
<name>A0AAD3STK8_NEPGR</name>
<dbReference type="PANTHER" id="PTHR35768">
    <property type="entry name" value="PROTEIN MULTIPOLAR SPINDLE 1"/>
    <property type="match status" value="1"/>
</dbReference>
<organism evidence="2 3">
    <name type="scientific">Nepenthes gracilis</name>
    <name type="common">Slender pitcher plant</name>
    <dbReference type="NCBI Taxonomy" id="150966"/>
    <lineage>
        <taxon>Eukaryota</taxon>
        <taxon>Viridiplantae</taxon>
        <taxon>Streptophyta</taxon>
        <taxon>Embryophyta</taxon>
        <taxon>Tracheophyta</taxon>
        <taxon>Spermatophyta</taxon>
        <taxon>Magnoliopsida</taxon>
        <taxon>eudicotyledons</taxon>
        <taxon>Gunneridae</taxon>
        <taxon>Pentapetalae</taxon>
        <taxon>Caryophyllales</taxon>
        <taxon>Nepenthaceae</taxon>
        <taxon>Nepenthes</taxon>
    </lineage>
</organism>
<feature type="compositionally biased region" description="Low complexity" evidence="1">
    <location>
        <begin position="37"/>
        <end position="46"/>
    </location>
</feature>
<gene>
    <name evidence="2" type="ORF">Nepgr_018450</name>
</gene>
<proteinExistence type="predicted"/>
<protein>
    <recommendedName>
        <fullName evidence="4">Protein MULTIPOLAR SPINDLE 1</fullName>
    </recommendedName>
</protein>
<comment type="caution">
    <text evidence="2">The sequence shown here is derived from an EMBL/GenBank/DDBJ whole genome shotgun (WGS) entry which is preliminary data.</text>
</comment>
<dbReference type="PANTHER" id="PTHR35768:SF1">
    <property type="entry name" value="PROTEIN MULTIPOLAR SPINDLE 1"/>
    <property type="match status" value="1"/>
</dbReference>
<keyword evidence="3" id="KW-1185">Reference proteome</keyword>